<dbReference type="PATRIC" id="fig|582475.4.peg.771"/>
<feature type="region of interest" description="Disordered" evidence="1">
    <location>
        <begin position="1"/>
        <end position="21"/>
    </location>
</feature>
<proteinExistence type="predicted"/>
<protein>
    <submittedName>
        <fullName evidence="2">Uncharacterized protein</fullName>
    </submittedName>
</protein>
<dbReference type="GeneID" id="96601539"/>
<evidence type="ECO:0000313" key="2">
    <source>
        <dbReference type="EMBL" id="KMY31838.1"/>
    </source>
</evidence>
<name>A0A0K9FC84_9BACI</name>
<gene>
    <name evidence="2" type="ORF">ACZ11_06515</name>
</gene>
<reference evidence="3" key="1">
    <citation type="submission" date="2015-07" db="EMBL/GenBank/DDBJ databases">
        <authorList>
            <consortium name="Consortium for Microbial Forensics and Genomics (microFORGE)"/>
            <person name="Knight B.M."/>
            <person name="Roberts D.P."/>
            <person name="Lin D."/>
            <person name="Hari K."/>
            <person name="Fletcher J."/>
            <person name="Melcher U."/>
            <person name="Blagden T."/>
            <person name="Winegar R.A."/>
        </authorList>
    </citation>
    <scope>NUCLEOTIDE SEQUENCE [LARGE SCALE GENOMIC DNA]</scope>
    <source>
        <strain evidence="3">DSM 23493</strain>
    </source>
</reference>
<comment type="caution">
    <text evidence="2">The sequence shown here is derived from an EMBL/GenBank/DDBJ whole genome shotgun (WGS) entry which is preliminary data.</text>
</comment>
<dbReference type="EMBL" id="LFXJ01000005">
    <property type="protein sequence ID" value="KMY31838.1"/>
    <property type="molecule type" value="Genomic_DNA"/>
</dbReference>
<dbReference type="RefSeq" id="WP_049664632.1">
    <property type="nucleotide sequence ID" value="NZ_JBIVOC010000002.1"/>
</dbReference>
<dbReference type="Proteomes" id="UP000037326">
    <property type="component" value="Unassembled WGS sequence"/>
</dbReference>
<organism evidence="2 3">
    <name type="scientific">Lysinibacillus xylanilyticus</name>
    <dbReference type="NCBI Taxonomy" id="582475"/>
    <lineage>
        <taxon>Bacteria</taxon>
        <taxon>Bacillati</taxon>
        <taxon>Bacillota</taxon>
        <taxon>Bacilli</taxon>
        <taxon>Bacillales</taxon>
        <taxon>Bacillaceae</taxon>
        <taxon>Lysinibacillus</taxon>
    </lineage>
</organism>
<evidence type="ECO:0000313" key="3">
    <source>
        <dbReference type="Proteomes" id="UP000037326"/>
    </source>
</evidence>
<accession>A0A0K9FC84</accession>
<dbReference type="AlphaFoldDB" id="A0A0K9FC84"/>
<feature type="compositionally biased region" description="Polar residues" evidence="1">
    <location>
        <begin position="7"/>
        <end position="21"/>
    </location>
</feature>
<sequence>MRKRSDSNNNKAPSRNGNQPDVMSLELSEWIFWIEYPGNTTEKEGQLYREIECKFRGGW</sequence>
<evidence type="ECO:0000256" key="1">
    <source>
        <dbReference type="SAM" id="MobiDB-lite"/>
    </source>
</evidence>